<evidence type="ECO:0000256" key="6">
    <source>
        <dbReference type="SAM" id="Phobius"/>
    </source>
</evidence>
<dbReference type="Gene3D" id="3.40.30.10">
    <property type="entry name" value="Glutaredoxin"/>
    <property type="match status" value="1"/>
</dbReference>
<reference evidence="7 8" key="1">
    <citation type="journal article" date="2016" name="Nat. Commun.">
        <title>Thousands of microbial genomes shed light on interconnected biogeochemical processes in an aquifer system.</title>
        <authorList>
            <person name="Anantharaman K."/>
            <person name="Brown C.T."/>
            <person name="Hug L.A."/>
            <person name="Sharon I."/>
            <person name="Castelle C.J."/>
            <person name="Probst A.J."/>
            <person name="Thomas B.C."/>
            <person name="Singh A."/>
            <person name="Wilkins M.J."/>
            <person name="Karaoz U."/>
            <person name="Brodie E.L."/>
            <person name="Williams K.H."/>
            <person name="Hubbard S.S."/>
            <person name="Banfield J.F."/>
        </authorList>
    </citation>
    <scope>NUCLEOTIDE SEQUENCE [LARGE SCALE GENOMIC DNA]</scope>
</reference>
<keyword evidence="6" id="KW-1133">Transmembrane helix</keyword>
<dbReference type="InterPro" id="IPR004911">
    <property type="entry name" value="Interferon-induced_GILT"/>
</dbReference>
<keyword evidence="6" id="KW-0812">Transmembrane</keyword>
<evidence type="ECO:0000256" key="1">
    <source>
        <dbReference type="ARBA" id="ARBA00004613"/>
    </source>
</evidence>
<keyword evidence="3" id="KW-0732">Signal</keyword>
<dbReference type="PANTHER" id="PTHR13234:SF8">
    <property type="entry name" value="GAMMA-INTERFERON-INDUCIBLE LYSOSOMAL THIOL REDUCTASE"/>
    <property type="match status" value="1"/>
</dbReference>
<dbReference type="InterPro" id="IPR036249">
    <property type="entry name" value="Thioredoxin-like_sf"/>
</dbReference>
<dbReference type="SUPFAM" id="SSF52833">
    <property type="entry name" value="Thioredoxin-like"/>
    <property type="match status" value="1"/>
</dbReference>
<dbReference type="EMBL" id="MHPP01000001">
    <property type="protein sequence ID" value="OGZ85558.1"/>
    <property type="molecule type" value="Genomic_DNA"/>
</dbReference>
<evidence type="ECO:0008006" key="9">
    <source>
        <dbReference type="Google" id="ProtNLM"/>
    </source>
</evidence>
<sequence length="359" mass="37864">MSRINNLFKKMDKNTIMSAIAVVGVVVAGALIYVNSNPNFAFSSVLGFGSSGQKIAQKSVDYINNKGLSQTPATLSGTASSEYGLIKFKIKIGDQEFDSYATKDGKFLFPQAIDISGNEADGGANNQNATAPTSKTPEEAAAAIRKTDKPMLEAYVVSRCPFGLQMQRVMANALAGAPDLGKYMKVMYMGSVSSDGKNITAMHGEAEATENLRQICIREEQPAKYWSYVSCQMKSAGTEVSCEKSTGVDSAKLSACLSDPKRGVAFAKVDFDLNTKYNVTGSPTLILNGESVSEFDFGGRTPEALKSVICAAFNTKPGFCSTKLDTNQSPTSFSLTIAGTSSGSTGNSGANGTNCAPAQ</sequence>
<gene>
    <name evidence="7" type="ORF">A2401_02250</name>
</gene>
<evidence type="ECO:0000256" key="4">
    <source>
        <dbReference type="ARBA" id="ARBA00023180"/>
    </source>
</evidence>
<dbReference type="Pfam" id="PF03227">
    <property type="entry name" value="GILT"/>
    <property type="match status" value="1"/>
</dbReference>
<keyword evidence="2" id="KW-0964">Secreted</keyword>
<proteinExistence type="predicted"/>
<accession>A0A1G2JH16</accession>
<protein>
    <recommendedName>
        <fullName evidence="9">Thioredoxin-like fold domain-containing protein</fullName>
    </recommendedName>
</protein>
<organism evidence="7 8">
    <name type="scientific">Candidatus Staskawiczbacteria bacterium RIFOXYC1_FULL_38_18</name>
    <dbReference type="NCBI Taxonomy" id="1802229"/>
    <lineage>
        <taxon>Bacteria</taxon>
        <taxon>Candidatus Staskawicziibacteriota</taxon>
    </lineage>
</organism>
<feature type="region of interest" description="Disordered" evidence="5">
    <location>
        <begin position="119"/>
        <end position="140"/>
    </location>
</feature>
<dbReference type="Proteomes" id="UP000177751">
    <property type="component" value="Unassembled WGS sequence"/>
</dbReference>
<evidence type="ECO:0000313" key="8">
    <source>
        <dbReference type="Proteomes" id="UP000177751"/>
    </source>
</evidence>
<dbReference type="PANTHER" id="PTHR13234">
    <property type="entry name" value="GAMMA-INTERFERON INDUCIBLE LYSOSOMAL THIOL REDUCTASE GILT"/>
    <property type="match status" value="1"/>
</dbReference>
<dbReference type="GO" id="GO:0005576">
    <property type="term" value="C:extracellular region"/>
    <property type="evidence" value="ECO:0007669"/>
    <property type="project" value="UniProtKB-SubCell"/>
</dbReference>
<comment type="caution">
    <text evidence="7">The sequence shown here is derived from an EMBL/GenBank/DDBJ whole genome shotgun (WGS) entry which is preliminary data.</text>
</comment>
<evidence type="ECO:0000313" key="7">
    <source>
        <dbReference type="EMBL" id="OGZ85558.1"/>
    </source>
</evidence>
<dbReference type="AlphaFoldDB" id="A0A1G2JH16"/>
<feature type="transmembrane region" description="Helical" evidence="6">
    <location>
        <begin position="16"/>
        <end position="34"/>
    </location>
</feature>
<comment type="subcellular location">
    <subcellularLocation>
        <location evidence="1">Secreted</location>
    </subcellularLocation>
</comment>
<dbReference type="GO" id="GO:0016671">
    <property type="term" value="F:oxidoreductase activity, acting on a sulfur group of donors, disulfide as acceptor"/>
    <property type="evidence" value="ECO:0007669"/>
    <property type="project" value="InterPro"/>
</dbReference>
<keyword evidence="6" id="KW-0472">Membrane</keyword>
<keyword evidence="4" id="KW-0325">Glycoprotein</keyword>
<evidence type="ECO:0000256" key="3">
    <source>
        <dbReference type="ARBA" id="ARBA00022729"/>
    </source>
</evidence>
<feature type="compositionally biased region" description="Polar residues" evidence="5">
    <location>
        <begin position="124"/>
        <end position="135"/>
    </location>
</feature>
<evidence type="ECO:0000256" key="5">
    <source>
        <dbReference type="SAM" id="MobiDB-lite"/>
    </source>
</evidence>
<evidence type="ECO:0000256" key="2">
    <source>
        <dbReference type="ARBA" id="ARBA00022525"/>
    </source>
</evidence>
<dbReference type="STRING" id="1802229.A2401_02250"/>
<name>A0A1G2JH16_9BACT</name>